<keyword evidence="2" id="KW-1185">Reference proteome</keyword>
<organism evidence="1 2">
    <name type="scientific">Parelaphostrongylus tenuis</name>
    <name type="common">Meningeal worm</name>
    <dbReference type="NCBI Taxonomy" id="148309"/>
    <lineage>
        <taxon>Eukaryota</taxon>
        <taxon>Metazoa</taxon>
        <taxon>Ecdysozoa</taxon>
        <taxon>Nematoda</taxon>
        <taxon>Chromadorea</taxon>
        <taxon>Rhabditida</taxon>
        <taxon>Rhabditina</taxon>
        <taxon>Rhabditomorpha</taxon>
        <taxon>Strongyloidea</taxon>
        <taxon>Metastrongylidae</taxon>
        <taxon>Parelaphostrongylus</taxon>
    </lineage>
</organism>
<evidence type="ECO:0000313" key="2">
    <source>
        <dbReference type="Proteomes" id="UP001196413"/>
    </source>
</evidence>
<gene>
    <name evidence="1" type="ORF">KIN20_033849</name>
</gene>
<protein>
    <submittedName>
        <fullName evidence="1">Uncharacterized protein</fullName>
    </submittedName>
</protein>
<name>A0AAD5R9A0_PARTN</name>
<dbReference type="EMBL" id="JAHQIW010007048">
    <property type="protein sequence ID" value="KAJ1371823.1"/>
    <property type="molecule type" value="Genomic_DNA"/>
</dbReference>
<sequence length="62" mass="7177">MGVREQQIINRSRHTSLFILKENFCSPTNLTEQLYGLVRYCDPESKEFTTVVILSGIVEQED</sequence>
<dbReference type="Proteomes" id="UP001196413">
    <property type="component" value="Unassembled WGS sequence"/>
</dbReference>
<evidence type="ECO:0000313" key="1">
    <source>
        <dbReference type="EMBL" id="KAJ1371823.1"/>
    </source>
</evidence>
<reference evidence="1" key="1">
    <citation type="submission" date="2021-06" db="EMBL/GenBank/DDBJ databases">
        <title>Parelaphostrongylus tenuis whole genome reference sequence.</title>
        <authorList>
            <person name="Garwood T.J."/>
            <person name="Larsen P.A."/>
            <person name="Fountain-Jones N.M."/>
            <person name="Garbe J.R."/>
            <person name="Macchietto M.G."/>
            <person name="Kania S.A."/>
            <person name="Gerhold R.W."/>
            <person name="Richards J.E."/>
            <person name="Wolf T.M."/>
        </authorList>
    </citation>
    <scope>NUCLEOTIDE SEQUENCE</scope>
    <source>
        <strain evidence="1">MNPRO001-30</strain>
        <tissue evidence="1">Meninges</tissue>
    </source>
</reference>
<comment type="caution">
    <text evidence="1">The sequence shown here is derived from an EMBL/GenBank/DDBJ whole genome shotgun (WGS) entry which is preliminary data.</text>
</comment>
<accession>A0AAD5R9A0</accession>
<proteinExistence type="predicted"/>
<dbReference type="AlphaFoldDB" id="A0AAD5R9A0"/>